<dbReference type="EMBL" id="CP155447">
    <property type="protein sequence ID" value="XBH05561.1"/>
    <property type="molecule type" value="Genomic_DNA"/>
</dbReference>
<gene>
    <name evidence="1" type="ORF">V5E97_05950</name>
</gene>
<organism evidence="1">
    <name type="scientific">Singulisphaera sp. Ch08</name>
    <dbReference type="NCBI Taxonomy" id="3120278"/>
    <lineage>
        <taxon>Bacteria</taxon>
        <taxon>Pseudomonadati</taxon>
        <taxon>Planctomycetota</taxon>
        <taxon>Planctomycetia</taxon>
        <taxon>Isosphaerales</taxon>
        <taxon>Isosphaeraceae</taxon>
        <taxon>Singulisphaera</taxon>
    </lineage>
</organism>
<accession>A0AAU7CK73</accession>
<sequence>MPDRIIADPDRMIRHLERFCECPMPLQFAGQSRVLLEKVFPQDRLNPIGS</sequence>
<protein>
    <submittedName>
        <fullName evidence="1">Uncharacterized protein</fullName>
    </submittedName>
</protein>
<proteinExistence type="predicted"/>
<dbReference type="RefSeq" id="WP_406698388.1">
    <property type="nucleotide sequence ID" value="NZ_CP155447.1"/>
</dbReference>
<evidence type="ECO:0000313" key="1">
    <source>
        <dbReference type="EMBL" id="XBH05561.1"/>
    </source>
</evidence>
<dbReference type="AlphaFoldDB" id="A0AAU7CK73"/>
<name>A0AAU7CK73_9BACT</name>
<reference evidence="1" key="1">
    <citation type="submission" date="2024-05" db="EMBL/GenBank/DDBJ databases">
        <title>Planctomycetes of the genus Singulisphaera possess chitinolytic capabilities.</title>
        <authorList>
            <person name="Ivanova A."/>
        </authorList>
    </citation>
    <scope>NUCLEOTIDE SEQUENCE</scope>
    <source>
        <strain evidence="1">Ch08T</strain>
    </source>
</reference>